<feature type="region of interest" description="Disordered" evidence="1">
    <location>
        <begin position="108"/>
        <end position="142"/>
    </location>
</feature>
<dbReference type="AlphaFoldDB" id="A0AAE1F5E6"/>
<feature type="region of interest" description="Disordered" evidence="1">
    <location>
        <begin position="210"/>
        <end position="231"/>
    </location>
</feature>
<organism evidence="2 3">
    <name type="scientific">Petrolisthes cinctipes</name>
    <name type="common">Flat porcelain crab</name>
    <dbReference type="NCBI Taxonomy" id="88211"/>
    <lineage>
        <taxon>Eukaryota</taxon>
        <taxon>Metazoa</taxon>
        <taxon>Ecdysozoa</taxon>
        <taxon>Arthropoda</taxon>
        <taxon>Crustacea</taxon>
        <taxon>Multicrustacea</taxon>
        <taxon>Malacostraca</taxon>
        <taxon>Eumalacostraca</taxon>
        <taxon>Eucarida</taxon>
        <taxon>Decapoda</taxon>
        <taxon>Pleocyemata</taxon>
        <taxon>Anomura</taxon>
        <taxon>Galatheoidea</taxon>
        <taxon>Porcellanidae</taxon>
        <taxon>Petrolisthes</taxon>
    </lineage>
</organism>
<dbReference type="Proteomes" id="UP001286313">
    <property type="component" value="Unassembled WGS sequence"/>
</dbReference>
<reference evidence="2" key="1">
    <citation type="submission" date="2023-10" db="EMBL/GenBank/DDBJ databases">
        <title>Genome assemblies of two species of porcelain crab, Petrolisthes cinctipes and Petrolisthes manimaculis (Anomura: Porcellanidae).</title>
        <authorList>
            <person name="Angst P."/>
        </authorList>
    </citation>
    <scope>NUCLEOTIDE SEQUENCE</scope>
    <source>
        <strain evidence="2">PB745_01</strain>
        <tissue evidence="2">Gill</tissue>
    </source>
</reference>
<feature type="compositionally biased region" description="Basic and acidic residues" evidence="1">
    <location>
        <begin position="108"/>
        <end position="135"/>
    </location>
</feature>
<keyword evidence="3" id="KW-1185">Reference proteome</keyword>
<name>A0AAE1F5E6_PETCI</name>
<protein>
    <recommendedName>
        <fullName evidence="4">Peptidase A2 domain-containing protein</fullName>
    </recommendedName>
</protein>
<evidence type="ECO:0000256" key="1">
    <source>
        <dbReference type="SAM" id="MobiDB-lite"/>
    </source>
</evidence>
<accession>A0AAE1F5E6</accession>
<feature type="compositionally biased region" description="Polar residues" evidence="1">
    <location>
        <begin position="210"/>
        <end position="227"/>
    </location>
</feature>
<evidence type="ECO:0000313" key="2">
    <source>
        <dbReference type="EMBL" id="KAK3867214.1"/>
    </source>
</evidence>
<evidence type="ECO:0008006" key="4">
    <source>
        <dbReference type="Google" id="ProtNLM"/>
    </source>
</evidence>
<sequence length="439" mass="49090">MSFILRHFVEEPTVSKLEGDLKKQDWRQLAQKYNIVASSSLVKKQLKDVVIKGLVSNQVLSEEAFRLLPQAIRYEKDSSEDDDSEMLKLDQERINLEREKLELKKKELEARERESARELEARERELEDRERERKHQLSSKQGRFTVKSSAGILAAPDDEYRTSKAMTSASLPPLSVISCGYCKKTGHHITQCQTPGCRKSFYSGQVKFQSAPPTVSSGTQKVQSSQKPKPMSHITVESLNSHEDIFKDFKSSGEVGLSENGPFDPVTILRDTGAAQSILTKVALPGVEENITREKVILSDLSSEQSTELAKVFLKCNLFNKEVKVGIREQKMPISGIQLILGNDLAGSIFVPTPEIVKTPCAHSPTLVEDHIHPEIFPLCAVTRSQTPSAEDTLPDVFDLPNQIMSKENLIKARREDLTVEKFHRSSSSQASFEIIGGA</sequence>
<comment type="caution">
    <text evidence="2">The sequence shown here is derived from an EMBL/GenBank/DDBJ whole genome shotgun (WGS) entry which is preliminary data.</text>
</comment>
<gene>
    <name evidence="2" type="ORF">Pcinc_027307</name>
</gene>
<evidence type="ECO:0000313" key="3">
    <source>
        <dbReference type="Proteomes" id="UP001286313"/>
    </source>
</evidence>
<dbReference type="EMBL" id="JAWQEG010003256">
    <property type="protein sequence ID" value="KAK3867214.1"/>
    <property type="molecule type" value="Genomic_DNA"/>
</dbReference>
<proteinExistence type="predicted"/>